<dbReference type="SMART" id="SM00468">
    <property type="entry name" value="PreSET"/>
    <property type="match status" value="1"/>
</dbReference>
<dbReference type="RefSeq" id="XP_028132848.1">
    <property type="nucleotide sequence ID" value="XM_028277047.1"/>
</dbReference>
<dbReference type="GO" id="GO:0000122">
    <property type="term" value="P:negative regulation of transcription by RNA polymerase II"/>
    <property type="evidence" value="ECO:0007669"/>
    <property type="project" value="TreeGrafter"/>
</dbReference>
<feature type="repeat" description="ANK" evidence="5">
    <location>
        <begin position="468"/>
        <end position="500"/>
    </location>
</feature>
<evidence type="ECO:0000259" key="8">
    <source>
        <dbReference type="PROSITE" id="PS50867"/>
    </source>
</evidence>
<evidence type="ECO:0000256" key="5">
    <source>
        <dbReference type="PROSITE-ProRule" id="PRU00023"/>
    </source>
</evidence>
<dbReference type="PROSITE" id="PS50088">
    <property type="entry name" value="ANK_REPEAT"/>
    <property type="match status" value="6"/>
</dbReference>
<feature type="repeat" description="ANK" evidence="5">
    <location>
        <begin position="637"/>
        <end position="669"/>
    </location>
</feature>
<dbReference type="PANTHER" id="PTHR46307">
    <property type="entry name" value="G9A, ISOFORM B"/>
    <property type="match status" value="1"/>
</dbReference>
<dbReference type="SUPFAM" id="SSF82199">
    <property type="entry name" value="SET domain"/>
    <property type="match status" value="1"/>
</dbReference>
<dbReference type="Gene3D" id="1.25.40.20">
    <property type="entry name" value="Ankyrin repeat-containing domain"/>
    <property type="match status" value="2"/>
</dbReference>
<dbReference type="SMART" id="SM00248">
    <property type="entry name" value="ANK"/>
    <property type="match status" value="6"/>
</dbReference>
<feature type="repeat" description="ANK" evidence="5">
    <location>
        <begin position="571"/>
        <end position="603"/>
    </location>
</feature>
<feature type="compositionally biased region" description="Basic and acidic residues" evidence="6">
    <location>
        <begin position="73"/>
        <end position="84"/>
    </location>
</feature>
<dbReference type="Gene3D" id="2.170.270.10">
    <property type="entry name" value="SET domain"/>
    <property type="match status" value="1"/>
</dbReference>
<dbReference type="PANTHER" id="PTHR46307:SF4">
    <property type="entry name" value="G9A, ISOFORM B"/>
    <property type="match status" value="1"/>
</dbReference>
<feature type="compositionally biased region" description="Polar residues" evidence="6">
    <location>
        <begin position="46"/>
        <end position="64"/>
    </location>
</feature>
<feature type="compositionally biased region" description="Basic and acidic residues" evidence="6">
    <location>
        <begin position="32"/>
        <end position="42"/>
    </location>
</feature>
<feature type="compositionally biased region" description="Basic residues" evidence="6">
    <location>
        <begin position="85"/>
        <end position="94"/>
    </location>
</feature>
<dbReference type="Pfam" id="PF00856">
    <property type="entry name" value="SET"/>
    <property type="match status" value="1"/>
</dbReference>
<dbReference type="Pfam" id="PF21533">
    <property type="entry name" value="EHMT1-2_CRR"/>
    <property type="match status" value="1"/>
</dbReference>
<dbReference type="OrthoDB" id="616263at2759"/>
<dbReference type="InParanoid" id="A0A6P7FIE8"/>
<dbReference type="AlphaFoldDB" id="A0A6P7FIE8"/>
<dbReference type="FunCoup" id="A0A6P7FIE8">
    <property type="interactions" value="1708"/>
</dbReference>
<reference evidence="9" key="1">
    <citation type="submission" date="2025-08" db="UniProtKB">
        <authorList>
            <consortium name="RefSeq"/>
        </authorList>
    </citation>
    <scope>IDENTIFICATION</scope>
    <source>
        <tissue evidence="9">Whole insect</tissue>
    </source>
</reference>
<dbReference type="PROSITE" id="PS50297">
    <property type="entry name" value="ANK_REP_REGION"/>
    <property type="match status" value="5"/>
</dbReference>
<feature type="repeat" description="ANK" evidence="5">
    <location>
        <begin position="604"/>
        <end position="636"/>
    </location>
</feature>
<feature type="compositionally biased region" description="Polar residues" evidence="6">
    <location>
        <begin position="146"/>
        <end position="156"/>
    </location>
</feature>
<protein>
    <submittedName>
        <fullName evidence="9">Histone-lysine N-methyltransferase EHMT1 isoform X1</fullName>
    </submittedName>
</protein>
<keyword evidence="2" id="KW-0158">Chromosome</keyword>
<dbReference type="GO" id="GO:0046974">
    <property type="term" value="F:histone H3K9 methyltransferase activity"/>
    <property type="evidence" value="ECO:0007669"/>
    <property type="project" value="TreeGrafter"/>
</dbReference>
<dbReference type="InterPro" id="IPR046341">
    <property type="entry name" value="SET_dom_sf"/>
</dbReference>
<keyword evidence="3" id="KW-0489">Methyltransferase</keyword>
<gene>
    <name evidence="9" type="primary">LOC114328250</name>
</gene>
<dbReference type="GO" id="GO:0002039">
    <property type="term" value="F:p53 binding"/>
    <property type="evidence" value="ECO:0007669"/>
    <property type="project" value="InterPro"/>
</dbReference>
<comment type="subcellular location">
    <subcellularLocation>
        <location evidence="1">Chromosome</location>
    </subcellularLocation>
</comment>
<feature type="domain" description="Pre-SET" evidence="8">
    <location>
        <begin position="760"/>
        <end position="824"/>
    </location>
</feature>
<keyword evidence="3" id="KW-0808">Transferase</keyword>
<sequence>MTTNDNNSYSQYDNNFIDKLLGEMKNTFNRTDSVKAELKNEESTESVEMNSEETVTSPKKSNPGTPGRRASKPKVDEKPEESTKRSSRRMKSATKKSVLQNAIARKKSYNEPTRQRLTRQLKPTQKVLENIAQAKDVVKRVKMKDNAQNNNHQGEGNSKKTSTTPKKNQKGTKTLKIDESDEDSQSDQNCSEDDFEIDNIRSIRKSRRLSNSPIKKVVEATPDPAPNIAHQVEDIPGHPSTILMRENPELALRLCLCTQKTHFYVAEDNSEGIVYCSAVDSIDDKLVGCSREVTVGVSSLIRPSRRVPYMTLCELHKNRMIRHNCCPTCGIFCTQGKFVQCESNHQFHEKCRLTVGSTECCPHCGTSSPSRDLLLKFQCTKNPVFLPTQKSKGQTAKMAFSKAKDQIRSSTPLLIPLDSFQSLETLADGTTFTENDILDAVSEEDKEKLMSIIASTSVDLNFKLDTFNNGTLLHYAAHKGWLKMCHLLVSLGLHINEIDGEQNTPLMLAITGHKIDIVQYLVRAGADIAFKGTDGMTALHVSSKCGNLQACKILLEAGASIKKYIDCQDDGGWTPLVWACENGFAEITDFLIGQGADHRLRDVEYNEALHWAAFSGCSHIVELLLNRGCDINTVNAHGETPLHIAAREDRYNSVIVLLARGANVFLVNKNDETPLNCVPEDGMCHNPIALNMQLQSLVNPSSRLFTNIVAEDISKGRESNPVQCINAVDDDLEPKDYVYITKSVVASESIAIKSTPSSLQRCSCDERCTGEDCLCGKLSVKCWYDEDGKVFMDFKFSDTPIIFECSDTCTCNAITCRNRVVQRGTQHRFQLYKTDSKGWGVKTLRLIERGHFVCEYVGEILTDSDADHREDDSFVFDLGTKDTDSFCVDAKFYGNLTRFINHSCKPNLHPVKVFVDHQDVRFPRIAFFALRDIRAEEELSVLFIKAIHFGDSQIRFFDYGQKFWMAKYKVFSCQCGSDECRYSNEAIKRLIDDINLKDDDSLSS</sequence>
<dbReference type="InterPro" id="IPR043550">
    <property type="entry name" value="EHMT1/EHMT2"/>
</dbReference>
<dbReference type="InterPro" id="IPR007728">
    <property type="entry name" value="Pre-SET_dom"/>
</dbReference>
<evidence type="ECO:0000256" key="1">
    <source>
        <dbReference type="ARBA" id="ARBA00004286"/>
    </source>
</evidence>
<dbReference type="SMART" id="SM00317">
    <property type="entry name" value="SET"/>
    <property type="match status" value="1"/>
</dbReference>
<dbReference type="InterPro" id="IPR001214">
    <property type="entry name" value="SET_dom"/>
</dbReference>
<dbReference type="InterPro" id="IPR036770">
    <property type="entry name" value="Ankyrin_rpt-contain_sf"/>
</dbReference>
<dbReference type="GO" id="GO:0008270">
    <property type="term" value="F:zinc ion binding"/>
    <property type="evidence" value="ECO:0007669"/>
    <property type="project" value="InterPro"/>
</dbReference>
<dbReference type="Pfam" id="PF13637">
    <property type="entry name" value="Ank_4"/>
    <property type="match status" value="1"/>
</dbReference>
<feature type="region of interest" description="Disordered" evidence="6">
    <location>
        <begin position="145"/>
        <end position="195"/>
    </location>
</feature>
<dbReference type="CDD" id="cd20905">
    <property type="entry name" value="EHMT_ZBD"/>
    <property type="match status" value="1"/>
</dbReference>
<dbReference type="InterPro" id="IPR002110">
    <property type="entry name" value="Ankyrin_rpt"/>
</dbReference>
<organism evidence="9">
    <name type="scientific">Diabrotica virgifera virgifera</name>
    <name type="common">western corn rootworm</name>
    <dbReference type="NCBI Taxonomy" id="50390"/>
    <lineage>
        <taxon>Eukaryota</taxon>
        <taxon>Metazoa</taxon>
        <taxon>Ecdysozoa</taxon>
        <taxon>Arthropoda</taxon>
        <taxon>Hexapoda</taxon>
        <taxon>Insecta</taxon>
        <taxon>Pterygota</taxon>
        <taxon>Neoptera</taxon>
        <taxon>Endopterygota</taxon>
        <taxon>Coleoptera</taxon>
        <taxon>Polyphaga</taxon>
        <taxon>Cucujiformia</taxon>
        <taxon>Chrysomeloidea</taxon>
        <taxon>Chrysomelidae</taxon>
        <taxon>Galerucinae</taxon>
        <taxon>Diabroticina</taxon>
        <taxon>Diabroticites</taxon>
        <taxon>Diabrotica</taxon>
    </lineage>
</organism>
<dbReference type="GO" id="GO:0000785">
    <property type="term" value="C:chromatin"/>
    <property type="evidence" value="ECO:0007669"/>
    <property type="project" value="TreeGrafter"/>
</dbReference>
<feature type="domain" description="SET" evidence="7">
    <location>
        <begin position="827"/>
        <end position="944"/>
    </location>
</feature>
<dbReference type="Pfam" id="PF05033">
    <property type="entry name" value="Pre-SET"/>
    <property type="match status" value="1"/>
</dbReference>
<evidence type="ECO:0000259" key="7">
    <source>
        <dbReference type="PROSITE" id="PS50280"/>
    </source>
</evidence>
<dbReference type="SUPFAM" id="SSF48403">
    <property type="entry name" value="Ankyrin repeat"/>
    <property type="match status" value="1"/>
</dbReference>
<dbReference type="Pfam" id="PF12796">
    <property type="entry name" value="Ank_2"/>
    <property type="match status" value="1"/>
</dbReference>
<dbReference type="InterPro" id="IPR047762">
    <property type="entry name" value="EHMT_CRR"/>
</dbReference>
<dbReference type="GO" id="GO:0005634">
    <property type="term" value="C:nucleus"/>
    <property type="evidence" value="ECO:0007669"/>
    <property type="project" value="InterPro"/>
</dbReference>
<keyword evidence="5" id="KW-0040">ANK repeat</keyword>
<dbReference type="PRINTS" id="PR01415">
    <property type="entry name" value="ANKYRIN"/>
</dbReference>
<feature type="compositionally biased region" description="Acidic residues" evidence="6">
    <location>
        <begin position="179"/>
        <end position="195"/>
    </location>
</feature>
<dbReference type="PROSITE" id="PS50867">
    <property type="entry name" value="PRE_SET"/>
    <property type="match status" value="1"/>
</dbReference>
<evidence type="ECO:0000256" key="6">
    <source>
        <dbReference type="SAM" id="MobiDB-lite"/>
    </source>
</evidence>
<proteinExistence type="predicted"/>
<name>A0A6P7FIE8_DIAVI</name>
<accession>A0A6P7FIE8</accession>
<feature type="region of interest" description="Disordered" evidence="6">
    <location>
        <begin position="32"/>
        <end position="128"/>
    </location>
</feature>
<feature type="repeat" description="ANK" evidence="5">
    <location>
        <begin position="534"/>
        <end position="566"/>
    </location>
</feature>
<evidence type="ECO:0000313" key="9">
    <source>
        <dbReference type="RefSeq" id="XP_028132848.1"/>
    </source>
</evidence>
<keyword evidence="4" id="KW-0949">S-adenosyl-L-methionine</keyword>
<dbReference type="GO" id="GO:0032259">
    <property type="term" value="P:methylation"/>
    <property type="evidence" value="ECO:0007669"/>
    <property type="project" value="UniProtKB-KW"/>
</dbReference>
<feature type="repeat" description="ANK" evidence="5">
    <location>
        <begin position="501"/>
        <end position="533"/>
    </location>
</feature>
<dbReference type="KEGG" id="dvv:114328250"/>
<evidence type="ECO:0000256" key="2">
    <source>
        <dbReference type="ARBA" id="ARBA00022454"/>
    </source>
</evidence>
<evidence type="ECO:0000256" key="4">
    <source>
        <dbReference type="ARBA" id="ARBA00022691"/>
    </source>
</evidence>
<evidence type="ECO:0000256" key="3">
    <source>
        <dbReference type="ARBA" id="ARBA00022603"/>
    </source>
</evidence>
<dbReference type="PROSITE" id="PS50280">
    <property type="entry name" value="SET"/>
    <property type="match status" value="1"/>
</dbReference>